<feature type="compositionally biased region" description="Polar residues" evidence="1">
    <location>
        <begin position="81"/>
        <end position="91"/>
    </location>
</feature>
<evidence type="ECO:0000256" key="1">
    <source>
        <dbReference type="SAM" id="MobiDB-lite"/>
    </source>
</evidence>
<sequence length="108" mass="12581">MEVKWLRLPDRVRQKKRAETMKRCMLWVRVMEGESVGKEETVWRKEEGGDSVRKEETMEVLLCNEGNLNIQQSHGKAGGSKVQTQEQQQLQARDPRLDYGKANESHKI</sequence>
<dbReference type="AlphaFoldDB" id="A0AAN9EWI3"/>
<evidence type="ECO:0000313" key="2">
    <source>
        <dbReference type="EMBL" id="KAK7265049.1"/>
    </source>
</evidence>
<keyword evidence="3" id="KW-1185">Reference proteome</keyword>
<evidence type="ECO:0000313" key="3">
    <source>
        <dbReference type="Proteomes" id="UP001359559"/>
    </source>
</evidence>
<comment type="caution">
    <text evidence="2">The sequence shown here is derived from an EMBL/GenBank/DDBJ whole genome shotgun (WGS) entry which is preliminary data.</text>
</comment>
<reference evidence="2 3" key="1">
    <citation type="submission" date="2024-01" db="EMBL/GenBank/DDBJ databases">
        <title>The genomes of 5 underutilized Papilionoideae crops provide insights into root nodulation and disease resistance.</title>
        <authorList>
            <person name="Yuan L."/>
        </authorList>
    </citation>
    <scope>NUCLEOTIDE SEQUENCE [LARGE SCALE GENOMIC DNA]</scope>
    <source>
        <strain evidence="2">LY-2023</strain>
        <tissue evidence="2">Leaf</tissue>
    </source>
</reference>
<accession>A0AAN9EWI3</accession>
<proteinExistence type="predicted"/>
<feature type="compositionally biased region" description="Basic and acidic residues" evidence="1">
    <location>
        <begin position="93"/>
        <end position="108"/>
    </location>
</feature>
<dbReference type="EMBL" id="JAYKXN010000008">
    <property type="protein sequence ID" value="KAK7265049.1"/>
    <property type="molecule type" value="Genomic_DNA"/>
</dbReference>
<dbReference type="Proteomes" id="UP001359559">
    <property type="component" value="Unassembled WGS sequence"/>
</dbReference>
<gene>
    <name evidence="2" type="ORF">RJT34_32665</name>
</gene>
<protein>
    <submittedName>
        <fullName evidence="2">Uncharacterized protein</fullName>
    </submittedName>
</protein>
<feature type="region of interest" description="Disordered" evidence="1">
    <location>
        <begin position="67"/>
        <end position="108"/>
    </location>
</feature>
<name>A0AAN9EWI3_CLITE</name>
<organism evidence="2 3">
    <name type="scientific">Clitoria ternatea</name>
    <name type="common">Butterfly pea</name>
    <dbReference type="NCBI Taxonomy" id="43366"/>
    <lineage>
        <taxon>Eukaryota</taxon>
        <taxon>Viridiplantae</taxon>
        <taxon>Streptophyta</taxon>
        <taxon>Embryophyta</taxon>
        <taxon>Tracheophyta</taxon>
        <taxon>Spermatophyta</taxon>
        <taxon>Magnoliopsida</taxon>
        <taxon>eudicotyledons</taxon>
        <taxon>Gunneridae</taxon>
        <taxon>Pentapetalae</taxon>
        <taxon>rosids</taxon>
        <taxon>fabids</taxon>
        <taxon>Fabales</taxon>
        <taxon>Fabaceae</taxon>
        <taxon>Papilionoideae</taxon>
        <taxon>50 kb inversion clade</taxon>
        <taxon>NPAAA clade</taxon>
        <taxon>indigoferoid/millettioid clade</taxon>
        <taxon>Phaseoleae</taxon>
        <taxon>Clitoria</taxon>
    </lineage>
</organism>